<dbReference type="CDD" id="cd00865">
    <property type="entry name" value="PEBP_bact_arch"/>
    <property type="match status" value="1"/>
</dbReference>
<dbReference type="InterPro" id="IPR036610">
    <property type="entry name" value="PEBP-like_sf"/>
</dbReference>
<dbReference type="InterPro" id="IPR009959">
    <property type="entry name" value="Cyclase_SnoaL-like"/>
</dbReference>
<evidence type="ECO:0000313" key="2">
    <source>
        <dbReference type="Proteomes" id="UP000198988"/>
    </source>
</evidence>
<dbReference type="AlphaFoldDB" id="A0A1H6KQR2"/>
<sequence>MKKIINFINITLLLAFINTVYAYQLPEAKQVNIDQSIATKQADKMILAAKRYAAFWNTGEEKFAKQALANDFIDLNLPKGRKQGKQGPLDASKWFRSVVPDLTANIEEMFVVEDKVILRLKFKGHFTGKFYNTAGKGQKIEFSAVDMYTIENGKIKSNWHLEDNQTLMQQLNKYPSSKNFTLFSKDIKTEKTITTNQYWNNFGCTGKNERPDLSWTGIPKDTKSLAITFYDKDAPTGSGFWHWTAYNIPADTKNIDPNTLPQGAVDANTDMGKPGYFGPCPPVGRTHNYVFTLHALDTDKLTPPAGATSALVRFFINQHTIAKTTLSVIAGPRK</sequence>
<dbReference type="Proteomes" id="UP000198988">
    <property type="component" value="Unassembled WGS sequence"/>
</dbReference>
<dbReference type="InterPro" id="IPR005247">
    <property type="entry name" value="YbhB_YbcL/LppC-like"/>
</dbReference>
<name>A0A1H6KQR2_9GAMM</name>
<accession>A0A1H6KQR2</accession>
<dbReference type="Pfam" id="PF01161">
    <property type="entry name" value="PBP"/>
    <property type="match status" value="1"/>
</dbReference>
<dbReference type="GO" id="GO:0030638">
    <property type="term" value="P:polyketide metabolic process"/>
    <property type="evidence" value="ECO:0007669"/>
    <property type="project" value="InterPro"/>
</dbReference>
<dbReference type="NCBIfam" id="TIGR00481">
    <property type="entry name" value="YbhB/YbcL family Raf kinase inhibitor-like protein"/>
    <property type="match status" value="1"/>
</dbReference>
<dbReference type="Gene3D" id="3.10.450.50">
    <property type="match status" value="1"/>
</dbReference>
<dbReference type="Pfam" id="PF07366">
    <property type="entry name" value="SnoaL"/>
    <property type="match status" value="1"/>
</dbReference>
<dbReference type="PANTHER" id="PTHR38436">
    <property type="entry name" value="POLYKETIDE CYCLASE SNOAL-LIKE DOMAIN"/>
    <property type="match status" value="1"/>
</dbReference>
<dbReference type="Gene3D" id="3.90.280.10">
    <property type="entry name" value="PEBP-like"/>
    <property type="match status" value="1"/>
</dbReference>
<dbReference type="EMBL" id="CDSC02000199">
    <property type="protein sequence ID" value="SEH78164.1"/>
    <property type="molecule type" value="Genomic_DNA"/>
</dbReference>
<protein>
    <submittedName>
        <fullName evidence="1">YbhB and YbcL</fullName>
    </submittedName>
</protein>
<dbReference type="InterPro" id="IPR008914">
    <property type="entry name" value="PEBP"/>
</dbReference>
<dbReference type="PANTHER" id="PTHR38436:SF1">
    <property type="entry name" value="ESTER CYCLASE"/>
    <property type="match status" value="1"/>
</dbReference>
<evidence type="ECO:0000313" key="1">
    <source>
        <dbReference type="EMBL" id="SEH78164.1"/>
    </source>
</evidence>
<dbReference type="RefSeq" id="WP_237731676.1">
    <property type="nucleotide sequence ID" value="NZ_CAESAP020000384.1"/>
</dbReference>
<dbReference type="InterPro" id="IPR032710">
    <property type="entry name" value="NTF2-like_dom_sf"/>
</dbReference>
<dbReference type="SUPFAM" id="SSF54427">
    <property type="entry name" value="NTF2-like"/>
    <property type="match status" value="1"/>
</dbReference>
<reference evidence="2" key="1">
    <citation type="submission" date="2016-06" db="EMBL/GenBank/DDBJ databases">
        <authorList>
            <person name="Petersen J."/>
            <person name="Sayavedra L."/>
        </authorList>
    </citation>
    <scope>NUCLEOTIDE SEQUENCE [LARGE SCALE GENOMIC DNA]</scope>
    <source>
        <strain evidence="2">BazSymA</strain>
    </source>
</reference>
<proteinExistence type="predicted"/>
<gene>
    <name evidence="1" type="ORF">BAZSYMA_ACONTIG02268_2</name>
</gene>
<dbReference type="SUPFAM" id="SSF49777">
    <property type="entry name" value="PEBP-like"/>
    <property type="match status" value="1"/>
</dbReference>
<organism evidence="1 2">
    <name type="scientific">Bathymodiolus azoricus thioautotrophic gill symbiont</name>
    <dbReference type="NCBI Taxonomy" id="235205"/>
    <lineage>
        <taxon>Bacteria</taxon>
        <taxon>Pseudomonadati</taxon>
        <taxon>Pseudomonadota</taxon>
        <taxon>Gammaproteobacteria</taxon>
        <taxon>sulfur-oxidizing symbionts</taxon>
    </lineage>
</organism>